<dbReference type="AlphaFoldDB" id="A0A0B5APR0"/>
<evidence type="ECO:0000313" key="1">
    <source>
        <dbReference type="EMBL" id="AJD92225.1"/>
    </source>
</evidence>
<gene>
    <name evidence="1" type="ORF">JMA_29080</name>
</gene>
<dbReference type="Proteomes" id="UP000031449">
    <property type="component" value="Chromosome"/>
</dbReference>
<proteinExistence type="predicted"/>
<keyword evidence="2" id="KW-1185">Reference proteome</keyword>
<dbReference type="OrthoDB" id="2880256at2"/>
<reference evidence="1 2" key="1">
    <citation type="submission" date="2014-08" db="EMBL/GenBank/DDBJ databases">
        <title>Complete genome of a marine bacteria Jeotgalibacillus malaysiensis.</title>
        <authorList>
            <person name="Yaakop A.S."/>
            <person name="Chan K.-G."/>
            <person name="Goh K.M."/>
        </authorList>
    </citation>
    <scope>NUCLEOTIDE SEQUENCE [LARGE SCALE GENOMIC DNA]</scope>
    <source>
        <strain evidence="1 2">D5</strain>
    </source>
</reference>
<protein>
    <submittedName>
        <fullName evidence="1">Uncharacterized protein</fullName>
    </submittedName>
</protein>
<dbReference type="BioCyc" id="JESP1508404:G14D9-12189-MONOMER"/>
<organism evidence="1 2">
    <name type="scientific">Jeotgalibacillus malaysiensis</name>
    <dbReference type="NCBI Taxonomy" id="1508404"/>
    <lineage>
        <taxon>Bacteria</taxon>
        <taxon>Bacillati</taxon>
        <taxon>Bacillota</taxon>
        <taxon>Bacilli</taxon>
        <taxon>Bacillales</taxon>
        <taxon>Caryophanaceae</taxon>
        <taxon>Jeotgalibacillus</taxon>
    </lineage>
</organism>
<dbReference type="EMBL" id="CP009416">
    <property type="protein sequence ID" value="AJD92225.1"/>
    <property type="molecule type" value="Genomic_DNA"/>
</dbReference>
<name>A0A0B5APR0_9BACL</name>
<sequence length="115" mass="12778">MTQAELDEIVTETSPDVYDAELVVQNLNLTYIQDGQSDAFKAAHPDLGIQDGDRVWRVTNSNNFAVYVEYVKGTESGELVANPSQTFYLTETSGTMIIKWQDENGVWKQTVKAGA</sequence>
<evidence type="ECO:0000313" key="2">
    <source>
        <dbReference type="Proteomes" id="UP000031449"/>
    </source>
</evidence>
<accession>A0A0B5APR0</accession>
<dbReference type="KEGG" id="jeo:JMA_29080"/>
<dbReference type="HOGENOM" id="CLU_2105691_0_0_9"/>